<keyword evidence="1" id="KW-0472">Membrane</keyword>
<keyword evidence="3" id="KW-1185">Reference proteome</keyword>
<reference evidence="2 3" key="1">
    <citation type="submission" date="2019-12" db="EMBL/GenBank/DDBJ databases">
        <title>Isolation and characterization of three novel carbon monoxide-oxidizing members of Halobacteria from salione crusts and soils.</title>
        <authorList>
            <person name="Myers M.R."/>
            <person name="King G.M."/>
        </authorList>
    </citation>
    <scope>NUCLEOTIDE SEQUENCE [LARGE SCALE GENOMIC DNA]</scope>
    <source>
        <strain evidence="2 3">WSH3</strain>
    </source>
</reference>
<feature type="transmembrane region" description="Helical" evidence="1">
    <location>
        <begin position="70"/>
        <end position="88"/>
    </location>
</feature>
<dbReference type="EMBL" id="WUUT01000002">
    <property type="protein sequence ID" value="MXR51371.1"/>
    <property type="molecule type" value="Genomic_DNA"/>
</dbReference>
<organism evidence="2 3">
    <name type="scientific">Halovenus carboxidivorans</name>
    <dbReference type="NCBI Taxonomy" id="2692199"/>
    <lineage>
        <taxon>Archaea</taxon>
        <taxon>Methanobacteriati</taxon>
        <taxon>Methanobacteriota</taxon>
        <taxon>Stenosarchaea group</taxon>
        <taxon>Halobacteria</taxon>
        <taxon>Halobacteriales</taxon>
        <taxon>Haloarculaceae</taxon>
        <taxon>Halovenus</taxon>
    </lineage>
</organism>
<evidence type="ECO:0000313" key="2">
    <source>
        <dbReference type="EMBL" id="MXR51371.1"/>
    </source>
</evidence>
<name>A0A6B0T851_9EURY</name>
<accession>A0A6B0T851</accession>
<feature type="transmembrane region" description="Helical" evidence="1">
    <location>
        <begin position="108"/>
        <end position="132"/>
    </location>
</feature>
<evidence type="ECO:0000313" key="3">
    <source>
        <dbReference type="Proteomes" id="UP000466535"/>
    </source>
</evidence>
<gene>
    <name evidence="2" type="ORF">GRX03_07110</name>
</gene>
<keyword evidence="1" id="KW-0812">Transmembrane</keyword>
<dbReference type="RefSeq" id="WP_159763504.1">
    <property type="nucleotide sequence ID" value="NZ_WUUT01000002.1"/>
</dbReference>
<dbReference type="AlphaFoldDB" id="A0A6B0T851"/>
<sequence length="179" mass="20285">MIESDTMTKLHKLTPRTLTERDFMGSGPVSDLTRDVVYSVVLSVAGLLLLFYAGTPLVALENIDAINRTITTILGLLFPVLAIIYAFAFRDDNRAIKELKRIGKFDDVLSIFTLSIASIGVVWIYTFSITVFEIHTLFQRQVQTVFAFTAIFAFVFVILRLWRCLQIFVLLNKAIRANE</sequence>
<evidence type="ECO:0000256" key="1">
    <source>
        <dbReference type="SAM" id="Phobius"/>
    </source>
</evidence>
<comment type="caution">
    <text evidence="2">The sequence shown here is derived from an EMBL/GenBank/DDBJ whole genome shotgun (WGS) entry which is preliminary data.</text>
</comment>
<feature type="transmembrane region" description="Helical" evidence="1">
    <location>
        <begin position="144"/>
        <end position="162"/>
    </location>
</feature>
<protein>
    <submittedName>
        <fullName evidence="2">Uncharacterized protein</fullName>
    </submittedName>
</protein>
<keyword evidence="1" id="KW-1133">Transmembrane helix</keyword>
<proteinExistence type="predicted"/>
<dbReference type="Proteomes" id="UP000466535">
    <property type="component" value="Unassembled WGS sequence"/>
</dbReference>
<feature type="transmembrane region" description="Helical" evidence="1">
    <location>
        <begin position="36"/>
        <end position="58"/>
    </location>
</feature>